<reference evidence="3 4" key="1">
    <citation type="submission" date="2017-10" db="EMBL/GenBank/DDBJ databases">
        <title>Comparative genomics in systemic dimorphic fungi from Ajellomycetaceae.</title>
        <authorList>
            <person name="Munoz J.F."/>
            <person name="Mcewen J.G."/>
            <person name="Clay O.K."/>
            <person name="Cuomo C.A."/>
        </authorList>
    </citation>
    <scope>NUCLEOTIDE SEQUENCE [LARGE SCALE GENOMIC DNA]</scope>
    <source>
        <strain evidence="3 4">UAMH5409</strain>
    </source>
</reference>
<evidence type="ECO:0000259" key="1">
    <source>
        <dbReference type="Pfam" id="PF01636"/>
    </source>
</evidence>
<name>A0A2B7XMR1_9EURO</name>
<dbReference type="Pfam" id="PF13649">
    <property type="entry name" value="Methyltransf_25"/>
    <property type="match status" value="1"/>
</dbReference>
<accession>A0A2B7XMR1</accession>
<dbReference type="GO" id="GO:0005739">
    <property type="term" value="C:mitochondrion"/>
    <property type="evidence" value="ECO:0007669"/>
    <property type="project" value="TreeGrafter"/>
</dbReference>
<dbReference type="InterPro" id="IPR011009">
    <property type="entry name" value="Kinase-like_dom_sf"/>
</dbReference>
<feature type="domain" description="Methyltransferase" evidence="2">
    <location>
        <begin position="141"/>
        <end position="243"/>
    </location>
</feature>
<proteinExistence type="predicted"/>
<dbReference type="CDD" id="cd02440">
    <property type="entry name" value="AdoMet_MTases"/>
    <property type="match status" value="1"/>
</dbReference>
<dbReference type="EMBL" id="PDNB01000050">
    <property type="protein sequence ID" value="PGH13064.1"/>
    <property type="molecule type" value="Genomic_DNA"/>
</dbReference>
<sequence length="696" mass="78875">MELIKKENNPVLFERLQQVALEAFEAGRVRCSFMGCDVDMTVRPNGEVFAVEINPQPASFLQESKWTDLPIIESLPGGFTEVVNIFIANWFLHKGTKVEMRNKIADTYTGFSSKYNTYVEASELYNIMKKVAEEFDFGGVVFDLGCGTGLFGRALHEAQQPDSSIVSRIIGFDTSSGMADICRESGFYEQVYHRPMETALLNTLSCLSTSYDSVDHVVGCSALQFLSHEEFAFLLVMCFRMAKRSITVVLDEITDACNERLVKTGEPHMCAMNHLEHMLPFGQPSEWRLRKHERLFSWKSPATGEDIYTNVFRYERIEGVNSKTAIDTDLFSYTSGRFILNEQIRLRERYVKFNVEALKHLAANHTESGQHGKVVRFTKLAEGGFNRVFLLDMEDVFQAIAKIPYLIAGPKHYATASEAATLYFLHARGVPVPKVYGYSSTSENPVGTEYIIMEKAKGVGLQSKWLTMAKKERHRLASSFVETEMNFLTSLSVQPEKEGSGMSKELCIGPIADYMFWYGKRSGLDFYRGPWDDPKDYLRAIATKEIECTRKHGNPVEVDFPHNGILPGKQDPQKYIDLLESYATISPHLLPKDLLSPSNKPTLRHPDLNPNNIFVDPESGAISCIIDWQHAIIKPRLLASGYPPAFENPDTELSLELKEPTLPSDYGTLSTEEKSQAYELYRRQLTFYYLLLLPHL</sequence>
<dbReference type="SUPFAM" id="SSF53335">
    <property type="entry name" value="S-adenosyl-L-methionine-dependent methyltransferases"/>
    <property type="match status" value="1"/>
</dbReference>
<comment type="caution">
    <text evidence="3">The sequence shown here is derived from an EMBL/GenBank/DDBJ whole genome shotgun (WGS) entry which is preliminary data.</text>
</comment>
<dbReference type="Pfam" id="PF01636">
    <property type="entry name" value="APH"/>
    <property type="match status" value="1"/>
</dbReference>
<dbReference type="Gene3D" id="3.30.200.20">
    <property type="entry name" value="Phosphorylase Kinase, domain 1"/>
    <property type="match status" value="1"/>
</dbReference>
<dbReference type="AlphaFoldDB" id="A0A2B7XMR1"/>
<dbReference type="InterPro" id="IPR029063">
    <property type="entry name" value="SAM-dependent_MTases_sf"/>
</dbReference>
<evidence type="ECO:0008006" key="5">
    <source>
        <dbReference type="Google" id="ProtNLM"/>
    </source>
</evidence>
<dbReference type="InterPro" id="IPR002575">
    <property type="entry name" value="Aminoglycoside_PTrfase"/>
</dbReference>
<dbReference type="PANTHER" id="PTHR36091">
    <property type="entry name" value="ALTERED INHERITANCE OF MITOCHONDRIA PROTEIN 9, MITOCHONDRIAL"/>
    <property type="match status" value="1"/>
</dbReference>
<evidence type="ECO:0000313" key="4">
    <source>
        <dbReference type="Proteomes" id="UP000223968"/>
    </source>
</evidence>
<dbReference type="OrthoDB" id="10003767at2759"/>
<dbReference type="SUPFAM" id="SSF56112">
    <property type="entry name" value="Protein kinase-like (PK-like)"/>
    <property type="match status" value="1"/>
</dbReference>
<dbReference type="Gene3D" id="3.40.50.150">
    <property type="entry name" value="Vaccinia Virus protein VP39"/>
    <property type="match status" value="1"/>
</dbReference>
<dbReference type="PANTHER" id="PTHR36091:SF2">
    <property type="entry name" value="AMINOGLYCOSIDE PHOSPHOTRANSFERASE DOMAIN-CONTAINING PROTEIN"/>
    <property type="match status" value="1"/>
</dbReference>
<keyword evidence="4" id="KW-1185">Reference proteome</keyword>
<evidence type="ECO:0000259" key="2">
    <source>
        <dbReference type="Pfam" id="PF13649"/>
    </source>
</evidence>
<dbReference type="Proteomes" id="UP000223968">
    <property type="component" value="Unassembled WGS sequence"/>
</dbReference>
<feature type="domain" description="Aminoglycoside phosphotransferase" evidence="1">
    <location>
        <begin position="576"/>
        <end position="636"/>
    </location>
</feature>
<gene>
    <name evidence="3" type="ORF">AJ79_03901</name>
</gene>
<evidence type="ECO:0000313" key="3">
    <source>
        <dbReference type="EMBL" id="PGH13064.1"/>
    </source>
</evidence>
<protein>
    <recommendedName>
        <fullName evidence="5">Aminoglycoside phosphotransferase domain-containing protein</fullName>
    </recommendedName>
</protein>
<dbReference type="InterPro" id="IPR041698">
    <property type="entry name" value="Methyltransf_25"/>
</dbReference>
<organism evidence="3 4">
    <name type="scientific">Helicocarpus griseus UAMH5409</name>
    <dbReference type="NCBI Taxonomy" id="1447875"/>
    <lineage>
        <taxon>Eukaryota</taxon>
        <taxon>Fungi</taxon>
        <taxon>Dikarya</taxon>
        <taxon>Ascomycota</taxon>
        <taxon>Pezizomycotina</taxon>
        <taxon>Eurotiomycetes</taxon>
        <taxon>Eurotiomycetidae</taxon>
        <taxon>Onygenales</taxon>
        <taxon>Ajellomycetaceae</taxon>
        <taxon>Helicocarpus</taxon>
    </lineage>
</organism>
<dbReference type="InterPro" id="IPR051035">
    <property type="entry name" value="Mito_inheritance_9"/>
</dbReference>
<dbReference type="Gene3D" id="3.90.1200.10">
    <property type="match status" value="1"/>
</dbReference>